<dbReference type="RefSeq" id="WP_058888797.1">
    <property type="nucleotide sequence ID" value="NZ_LQBM01000003.1"/>
</dbReference>
<feature type="domain" description="Glycosyltransferase 2-like" evidence="4">
    <location>
        <begin position="678"/>
        <end position="797"/>
    </location>
</feature>
<keyword evidence="2" id="KW-0808">Transferase</keyword>
<comment type="caution">
    <text evidence="6">The sequence shown here is derived from an EMBL/GenBank/DDBJ whole genome shotgun (WGS) entry which is preliminary data.</text>
</comment>
<keyword evidence="7" id="KW-1185">Reference proteome</keyword>
<evidence type="ECO:0000313" key="6">
    <source>
        <dbReference type="EMBL" id="KUG59113.1"/>
    </source>
</evidence>
<dbReference type="Proteomes" id="UP000054023">
    <property type="component" value="Unassembled WGS sequence"/>
</dbReference>
<dbReference type="InterPro" id="IPR001173">
    <property type="entry name" value="Glyco_trans_2-like"/>
</dbReference>
<dbReference type="Pfam" id="PF00535">
    <property type="entry name" value="Glycos_transf_2"/>
    <property type="match status" value="1"/>
</dbReference>
<evidence type="ECO:0000259" key="5">
    <source>
        <dbReference type="Pfam" id="PF13524"/>
    </source>
</evidence>
<dbReference type="AlphaFoldDB" id="A0A0W8IGS8"/>
<dbReference type="Gene3D" id="3.90.550.10">
    <property type="entry name" value="Spore Coat Polysaccharide Biosynthesis Protein SpsA, Chain A"/>
    <property type="match status" value="1"/>
</dbReference>
<dbReference type="CDD" id="cd00761">
    <property type="entry name" value="Glyco_tranf_GTA_type"/>
    <property type="match status" value="1"/>
</dbReference>
<proteinExistence type="predicted"/>
<evidence type="ECO:0000313" key="7">
    <source>
        <dbReference type="Proteomes" id="UP000054023"/>
    </source>
</evidence>
<evidence type="ECO:0000256" key="2">
    <source>
        <dbReference type="ARBA" id="ARBA00022679"/>
    </source>
</evidence>
<evidence type="ECO:0000256" key="1">
    <source>
        <dbReference type="ARBA" id="ARBA00022676"/>
    </source>
</evidence>
<keyword evidence="1" id="KW-0328">Glycosyltransferase</keyword>
<gene>
    <name evidence="6" type="ORF">AVL63_03720</name>
</gene>
<dbReference type="GO" id="GO:0016757">
    <property type="term" value="F:glycosyltransferase activity"/>
    <property type="evidence" value="ECO:0007669"/>
    <property type="project" value="UniProtKB-KW"/>
</dbReference>
<feature type="compositionally biased region" description="Basic and acidic residues" evidence="3">
    <location>
        <begin position="54"/>
        <end position="90"/>
    </location>
</feature>
<dbReference type="SUPFAM" id="SSF53448">
    <property type="entry name" value="Nucleotide-diphospho-sugar transferases"/>
    <property type="match status" value="1"/>
</dbReference>
<dbReference type="InterPro" id="IPR029044">
    <property type="entry name" value="Nucleotide-diphossugar_trans"/>
</dbReference>
<evidence type="ECO:0000256" key="3">
    <source>
        <dbReference type="SAM" id="MobiDB-lite"/>
    </source>
</evidence>
<protein>
    <submittedName>
        <fullName evidence="6">Uncharacterized protein</fullName>
    </submittedName>
</protein>
<dbReference type="EMBL" id="LQBM01000003">
    <property type="protein sequence ID" value="KUG59113.1"/>
    <property type="molecule type" value="Genomic_DNA"/>
</dbReference>
<dbReference type="InterPro" id="IPR055259">
    <property type="entry name" value="YkvP/CgeB_Glyco_trans-like"/>
</dbReference>
<evidence type="ECO:0000259" key="4">
    <source>
        <dbReference type="Pfam" id="PF00535"/>
    </source>
</evidence>
<organism evidence="6 7">
    <name type="scientific">Nesterenkonia jeotgali</name>
    <dbReference type="NCBI Taxonomy" id="317018"/>
    <lineage>
        <taxon>Bacteria</taxon>
        <taxon>Bacillati</taxon>
        <taxon>Actinomycetota</taxon>
        <taxon>Actinomycetes</taxon>
        <taxon>Micrococcales</taxon>
        <taxon>Micrococcaceae</taxon>
        <taxon>Nesterenkonia</taxon>
    </lineage>
</organism>
<dbReference type="OrthoDB" id="3226099at2"/>
<accession>A0A0W8IGS8</accession>
<dbReference type="PANTHER" id="PTHR22916:SF51">
    <property type="entry name" value="GLYCOSYLTRANSFERASE EPSH-RELATED"/>
    <property type="match status" value="1"/>
</dbReference>
<feature type="domain" description="Spore protein YkvP/CgeB glycosyl transferase-like" evidence="5">
    <location>
        <begin position="362"/>
        <end position="464"/>
    </location>
</feature>
<reference evidence="7" key="1">
    <citation type="submission" date="2015-12" db="EMBL/GenBank/DDBJ databases">
        <authorList>
            <person name="Nair G.R."/>
            <person name="Kaur G."/>
            <person name="Mayilraj S."/>
        </authorList>
    </citation>
    <scope>NUCLEOTIDE SEQUENCE [LARGE SCALE GENOMIC DNA]</scope>
    <source>
        <strain evidence="7">CD08_7</strain>
    </source>
</reference>
<dbReference type="STRING" id="317018.AVL63_03720"/>
<sequence length="1091" mass="120128">MKLPDDASRAAEAPPETSTPSTPAAPGSVSELTTAAQHAAQAHELAAQELSSSAHHDQLWGPLERAHRERAADLRGRAEAGVEPGAEHPSEGSVPSEAGDASPSAPLAAPLAARSVQDALAGARAAAAQLPATEPGIARPTLDLRIGIICDRFLFDTYSGAAHLIPITPQNWQDHLHEVDLLLVAATWRGHDGVAWDNTAAEAPERRRLLTHTIIPAYREAGAPPVYYGKEDPPDYRQFLDVARACDHIFTTAAEVLEDYRRDCPEAKSVEVLPFGVNPLLHSPIGSRSAPDEARELIFFAGSWMGRKYQKRARYAEWILDGVLDAGKPLAIVDRWWEEVTAQLDAEQPLLSPNHLIPVKYWPYRVPAMDHHELMDLQRVVDIAVNLNSVIASQTMFANRALELQAAGTLVLSSYNQGLNSYHPQVRIANSAADVEETLRGLDLEELRRSQGDGVREVFLGHHVSDLLTRVARTAGKDVAPQQELVVAVAETLTAELAQDMAAQRRTGLAAAGQGSDSGGFSPVELLSWEQLGARAADPLAKPIDVLLPLSDQRRYGPDYAADHVAAFRYQSATITAKLSGSAVQSDAQAHQHQRGFEDLDLTAWWRPEPAALVTPAVLAASGQDARVYAIDHLGHASAEAIETSGLAPAALPHPGDDLDAVKAEVRRTAQAEQLELSVIVPIYNNGDHLRHKAFASLRRSPHFPQTHVLLIDDGSTDPVTVATVEELARSYGNVSAFRHGTGGSGSASRPRNTGLELTATEYVTYLDPDDEELEAGYHLLQRRLAEHPEANFALGTQVTWTNRHQILPVHDWYTGIERRDGMCWPTRDSLREIRFRPASIEGIVARTEWLQCLGLTQPVGATGQDTFFFQQMMFHARAYVPVDRPVYTYYGAVDTSIVNVVSPGYFRKYLILEAARASWLREVGLLQDYLDSRFEHFFVTWYLWKFSRVPAAQRAEAAEVLAEIAAFYVEDPESHAWQTPEALRFFGQHRLPSPGKLRPLAGRLKRRALNTAGQRMGQFKRTRLGRGAGALYRRTLKPKSKTLDRVTALREVSAEIERIQRRQTSHWGITAAEAAYALAVQDRRRSPDAE</sequence>
<dbReference type="Pfam" id="PF13524">
    <property type="entry name" value="Glyco_trans_1_2"/>
    <property type="match status" value="1"/>
</dbReference>
<dbReference type="PANTHER" id="PTHR22916">
    <property type="entry name" value="GLYCOSYLTRANSFERASE"/>
    <property type="match status" value="1"/>
</dbReference>
<name>A0A0W8IGS8_9MICC</name>
<feature type="region of interest" description="Disordered" evidence="3">
    <location>
        <begin position="1"/>
        <end position="106"/>
    </location>
</feature>
<feature type="compositionally biased region" description="Low complexity" evidence="3">
    <location>
        <begin position="10"/>
        <end position="50"/>
    </location>
</feature>